<evidence type="ECO:0000313" key="12">
    <source>
        <dbReference type="EnsemblPlants" id="AET2Gv20652000.8"/>
    </source>
</evidence>
<dbReference type="Gramene" id="AET2Gv20652000.8">
    <property type="protein sequence ID" value="AET2Gv20652000.8"/>
    <property type="gene ID" value="AET2Gv20652000"/>
</dbReference>
<reference evidence="12" key="5">
    <citation type="journal article" date="2021" name="G3 (Bethesda)">
        <title>Aegilops tauschii genome assembly Aet v5.0 features greater sequence contiguity and improved annotation.</title>
        <authorList>
            <person name="Wang L."/>
            <person name="Zhu T."/>
            <person name="Rodriguez J.C."/>
            <person name="Deal K.R."/>
            <person name="Dubcovsky J."/>
            <person name="McGuire P.E."/>
            <person name="Lux T."/>
            <person name="Spannagl M."/>
            <person name="Mayer K.F.X."/>
            <person name="Baldrich P."/>
            <person name="Meyers B.C."/>
            <person name="Huo N."/>
            <person name="Gu Y.Q."/>
            <person name="Zhou H."/>
            <person name="Devos K.M."/>
            <person name="Bennetzen J.L."/>
            <person name="Unver T."/>
            <person name="Budak H."/>
            <person name="Gulick P.J."/>
            <person name="Galiba G."/>
            <person name="Kalapos B."/>
            <person name="Nelson D.R."/>
            <person name="Li P."/>
            <person name="You F.M."/>
            <person name="Luo M.C."/>
            <person name="Dvorak J."/>
        </authorList>
    </citation>
    <scope>NUCLEOTIDE SEQUENCE [LARGE SCALE GENOMIC DNA]</scope>
    <source>
        <strain evidence="12">cv. AL8/78</strain>
    </source>
</reference>
<dbReference type="PRINTS" id="PR00724">
    <property type="entry name" value="CRBOXYPTASEC"/>
</dbReference>
<dbReference type="GO" id="GO:0004185">
    <property type="term" value="F:serine-type carboxypeptidase activity"/>
    <property type="evidence" value="ECO:0007669"/>
    <property type="project" value="UniProtKB-UniRule"/>
</dbReference>
<feature type="signal peptide" evidence="11">
    <location>
        <begin position="1"/>
        <end position="29"/>
    </location>
</feature>
<accession>A0A453BW01</accession>
<comment type="function">
    <text evidence="10">Probable carboxypeptidase.</text>
</comment>
<sequence length="469" mass="51850">TGNNMHPGTSVAAVVCAASVLLISNGCLSMAMVEDKITALPGQPPVSFAQYSGYVEVDAVRKRSLFYYFAEAELDPATKPLVLWLNGGPGCSSVGVGAFSENGPFRPSGNALMSNEYSWNKEANMLYLESPAGVGFSYSTDPSFYGGVGDSMTARDNLRFLEGWFAKFPQYKGRNLYIAGESYAGHYVPQLAQRMVEFDDKEKLFNLKGIALGNPVLEFSTDFNSRAEFFWSHGLISDSTYNIFTTVCNYSRYVSEYYHGSISSVCDRVMSQVTKETSRFVDKYDVTLDVCISSVLMQSQVLTPSPNQLNRALDVCVEDETMNYLNRKDVQKAMHAQLNGVPKWTVCSSVLEYKQLDLQIPTINIVGALVKSGIPVLVYSGDQDSVIPLTGSRTLVHRLAKRLRLNATVPYRVWFQGKQVGGWTQVFGDALSFATIRGASHEAPFSQPERSLVLFRAFLASRPLPESFE</sequence>
<evidence type="ECO:0000256" key="9">
    <source>
        <dbReference type="ARBA" id="ARBA00023180"/>
    </source>
</evidence>
<keyword evidence="4 11" id="KW-0645">Protease</keyword>
<dbReference type="Gene3D" id="3.40.50.11320">
    <property type="match status" value="1"/>
</dbReference>
<keyword evidence="3" id="KW-0964">Secreted</keyword>
<dbReference type="EC" id="3.4.16.-" evidence="11"/>
<dbReference type="Gene3D" id="6.10.250.940">
    <property type="match status" value="1"/>
</dbReference>
<dbReference type="Proteomes" id="UP000015105">
    <property type="component" value="Chromosome 2D"/>
</dbReference>
<dbReference type="GO" id="GO:0005576">
    <property type="term" value="C:extracellular region"/>
    <property type="evidence" value="ECO:0007669"/>
    <property type="project" value="UniProtKB-SubCell"/>
</dbReference>
<evidence type="ECO:0000256" key="4">
    <source>
        <dbReference type="ARBA" id="ARBA00022670"/>
    </source>
</evidence>
<reference evidence="13" key="1">
    <citation type="journal article" date="2014" name="Science">
        <title>Ancient hybridizations among the ancestral genomes of bread wheat.</title>
        <authorList>
            <consortium name="International Wheat Genome Sequencing Consortium,"/>
            <person name="Marcussen T."/>
            <person name="Sandve S.R."/>
            <person name="Heier L."/>
            <person name="Spannagl M."/>
            <person name="Pfeifer M."/>
            <person name="Jakobsen K.S."/>
            <person name="Wulff B.B."/>
            <person name="Steuernagel B."/>
            <person name="Mayer K.F."/>
            <person name="Olsen O.A."/>
        </authorList>
    </citation>
    <scope>NUCLEOTIDE SEQUENCE [LARGE SCALE GENOMIC DNA]</scope>
    <source>
        <strain evidence="13">cv. AL8/78</strain>
    </source>
</reference>
<evidence type="ECO:0000256" key="1">
    <source>
        <dbReference type="ARBA" id="ARBA00004613"/>
    </source>
</evidence>
<evidence type="ECO:0000313" key="13">
    <source>
        <dbReference type="Proteomes" id="UP000015105"/>
    </source>
</evidence>
<dbReference type="InterPro" id="IPR001563">
    <property type="entry name" value="Peptidase_S10"/>
</dbReference>
<comment type="subcellular location">
    <subcellularLocation>
        <location evidence="1">Secreted</location>
    </subcellularLocation>
</comment>
<keyword evidence="8" id="KW-1015">Disulfide bond</keyword>
<reference evidence="13" key="2">
    <citation type="journal article" date="2017" name="Nat. Plants">
        <title>The Aegilops tauschii genome reveals multiple impacts of transposons.</title>
        <authorList>
            <person name="Zhao G."/>
            <person name="Zou C."/>
            <person name="Li K."/>
            <person name="Wang K."/>
            <person name="Li T."/>
            <person name="Gao L."/>
            <person name="Zhang X."/>
            <person name="Wang H."/>
            <person name="Yang Z."/>
            <person name="Liu X."/>
            <person name="Jiang W."/>
            <person name="Mao L."/>
            <person name="Kong X."/>
            <person name="Jiao Y."/>
            <person name="Jia J."/>
        </authorList>
    </citation>
    <scope>NUCLEOTIDE SEQUENCE [LARGE SCALE GENOMIC DNA]</scope>
    <source>
        <strain evidence="13">cv. AL8/78</strain>
    </source>
</reference>
<proteinExistence type="inferred from homology"/>
<dbReference type="InterPro" id="IPR033124">
    <property type="entry name" value="Ser_caboxypep_his_AS"/>
</dbReference>
<evidence type="ECO:0000256" key="3">
    <source>
        <dbReference type="ARBA" id="ARBA00022525"/>
    </source>
</evidence>
<comment type="similarity">
    <text evidence="2 11">Belongs to the peptidase S10 family.</text>
</comment>
<reference evidence="12" key="4">
    <citation type="submission" date="2019-03" db="UniProtKB">
        <authorList>
            <consortium name="EnsemblPlants"/>
        </authorList>
    </citation>
    <scope>IDENTIFICATION</scope>
</reference>
<dbReference type="Pfam" id="PF00450">
    <property type="entry name" value="Peptidase_S10"/>
    <property type="match status" value="1"/>
</dbReference>
<dbReference type="InterPro" id="IPR018202">
    <property type="entry name" value="Ser_caboxypep_ser_AS"/>
</dbReference>
<dbReference type="EnsemblPlants" id="AET2Gv20652000.8">
    <property type="protein sequence ID" value="AET2Gv20652000.8"/>
    <property type="gene ID" value="AET2Gv20652000"/>
</dbReference>
<dbReference type="FunFam" id="3.40.50.1820:FF:000453">
    <property type="entry name" value="Carboxypeptidase"/>
    <property type="match status" value="1"/>
</dbReference>
<evidence type="ECO:0000256" key="10">
    <source>
        <dbReference type="ARBA" id="ARBA00037399"/>
    </source>
</evidence>
<dbReference type="PROSITE" id="PS00131">
    <property type="entry name" value="CARBOXYPEPT_SER_SER"/>
    <property type="match status" value="1"/>
</dbReference>
<keyword evidence="13" id="KW-1185">Reference proteome</keyword>
<protein>
    <recommendedName>
        <fullName evidence="11">Carboxypeptidase</fullName>
        <ecNumber evidence="11">3.4.16.-</ecNumber>
    </recommendedName>
</protein>
<evidence type="ECO:0000256" key="2">
    <source>
        <dbReference type="ARBA" id="ARBA00009431"/>
    </source>
</evidence>
<dbReference type="GO" id="GO:0005773">
    <property type="term" value="C:vacuole"/>
    <property type="evidence" value="ECO:0007669"/>
    <property type="project" value="TreeGrafter"/>
</dbReference>
<keyword evidence="9" id="KW-0325">Glycoprotein</keyword>
<keyword evidence="5 11" id="KW-0732">Signal</keyword>
<evidence type="ECO:0000256" key="8">
    <source>
        <dbReference type="ARBA" id="ARBA00023157"/>
    </source>
</evidence>
<reference evidence="12" key="3">
    <citation type="journal article" date="2017" name="Nature">
        <title>Genome sequence of the progenitor of the wheat D genome Aegilops tauschii.</title>
        <authorList>
            <person name="Luo M.C."/>
            <person name="Gu Y.Q."/>
            <person name="Puiu D."/>
            <person name="Wang H."/>
            <person name="Twardziok S.O."/>
            <person name="Deal K.R."/>
            <person name="Huo N."/>
            <person name="Zhu T."/>
            <person name="Wang L."/>
            <person name="Wang Y."/>
            <person name="McGuire P.E."/>
            <person name="Liu S."/>
            <person name="Long H."/>
            <person name="Ramasamy R.K."/>
            <person name="Rodriguez J.C."/>
            <person name="Van S.L."/>
            <person name="Yuan L."/>
            <person name="Wang Z."/>
            <person name="Xia Z."/>
            <person name="Xiao L."/>
            <person name="Anderson O.D."/>
            <person name="Ouyang S."/>
            <person name="Liang Y."/>
            <person name="Zimin A.V."/>
            <person name="Pertea G."/>
            <person name="Qi P."/>
            <person name="Bennetzen J.L."/>
            <person name="Dai X."/>
            <person name="Dawson M.W."/>
            <person name="Muller H.G."/>
            <person name="Kugler K."/>
            <person name="Rivarola-Duarte L."/>
            <person name="Spannagl M."/>
            <person name="Mayer K.F.X."/>
            <person name="Lu F.H."/>
            <person name="Bevan M.W."/>
            <person name="Leroy P."/>
            <person name="Li P."/>
            <person name="You F.M."/>
            <person name="Sun Q."/>
            <person name="Liu Z."/>
            <person name="Lyons E."/>
            <person name="Wicker T."/>
            <person name="Salzberg S.L."/>
            <person name="Devos K.M."/>
            <person name="Dvorak J."/>
        </authorList>
    </citation>
    <scope>NUCLEOTIDE SEQUENCE [LARGE SCALE GENOMIC DNA]</scope>
    <source>
        <strain evidence="12">cv. AL8/78</strain>
    </source>
</reference>
<dbReference type="GO" id="GO:0006508">
    <property type="term" value="P:proteolysis"/>
    <property type="evidence" value="ECO:0007669"/>
    <property type="project" value="UniProtKB-KW"/>
</dbReference>
<keyword evidence="11" id="KW-0121">Carboxypeptidase</keyword>
<evidence type="ECO:0000256" key="11">
    <source>
        <dbReference type="RuleBase" id="RU361156"/>
    </source>
</evidence>
<feature type="chain" id="PRO_5018824062" description="Carboxypeptidase" evidence="11">
    <location>
        <begin position="30"/>
        <end position="469"/>
    </location>
</feature>
<evidence type="ECO:0000256" key="6">
    <source>
        <dbReference type="ARBA" id="ARBA00022801"/>
    </source>
</evidence>
<dbReference type="FunFam" id="3.40.50.11320:FF:000004">
    <property type="entry name" value="Carboxypeptidase"/>
    <property type="match status" value="1"/>
</dbReference>
<dbReference type="InterPro" id="IPR029058">
    <property type="entry name" value="AB_hydrolase_fold"/>
</dbReference>
<dbReference type="PROSITE" id="PS00560">
    <property type="entry name" value="CARBOXYPEPT_SER_HIS"/>
    <property type="match status" value="1"/>
</dbReference>
<dbReference type="Gene3D" id="3.40.50.1820">
    <property type="entry name" value="alpha/beta hydrolase"/>
    <property type="match status" value="1"/>
</dbReference>
<dbReference type="PANTHER" id="PTHR11802:SF123">
    <property type="entry name" value="CARBOXYPEPTIDASE"/>
    <property type="match status" value="1"/>
</dbReference>
<evidence type="ECO:0000256" key="7">
    <source>
        <dbReference type="ARBA" id="ARBA00023145"/>
    </source>
</evidence>
<organism evidence="12 13">
    <name type="scientific">Aegilops tauschii subsp. strangulata</name>
    <name type="common">Goatgrass</name>
    <dbReference type="NCBI Taxonomy" id="200361"/>
    <lineage>
        <taxon>Eukaryota</taxon>
        <taxon>Viridiplantae</taxon>
        <taxon>Streptophyta</taxon>
        <taxon>Embryophyta</taxon>
        <taxon>Tracheophyta</taxon>
        <taxon>Spermatophyta</taxon>
        <taxon>Magnoliopsida</taxon>
        <taxon>Liliopsida</taxon>
        <taxon>Poales</taxon>
        <taxon>Poaceae</taxon>
        <taxon>BOP clade</taxon>
        <taxon>Pooideae</taxon>
        <taxon>Triticodae</taxon>
        <taxon>Triticeae</taxon>
        <taxon>Triticinae</taxon>
        <taxon>Aegilops</taxon>
    </lineage>
</organism>
<keyword evidence="7" id="KW-0865">Zymogen</keyword>
<dbReference type="PANTHER" id="PTHR11802">
    <property type="entry name" value="SERINE PROTEASE FAMILY S10 SERINE CARBOXYPEPTIDASE"/>
    <property type="match status" value="1"/>
</dbReference>
<keyword evidence="6 11" id="KW-0378">Hydrolase</keyword>
<evidence type="ECO:0000256" key="5">
    <source>
        <dbReference type="ARBA" id="ARBA00022729"/>
    </source>
</evidence>
<name>A0A453BW01_AEGTS</name>
<dbReference type="AlphaFoldDB" id="A0A453BW01"/>
<dbReference type="SUPFAM" id="SSF53474">
    <property type="entry name" value="alpha/beta-Hydrolases"/>
    <property type="match status" value="1"/>
</dbReference>